<keyword evidence="3 5" id="KW-0067">ATP-binding</keyword>
<dbReference type="GO" id="GO:0005737">
    <property type="term" value="C:cytoplasm"/>
    <property type="evidence" value="ECO:0007669"/>
    <property type="project" value="UniProtKB-SubCell"/>
</dbReference>
<dbReference type="AlphaFoldDB" id="A0AAV4LI48"/>
<dbReference type="NCBIfam" id="TIGR00152">
    <property type="entry name" value="dephospho-CoA kinase"/>
    <property type="match status" value="1"/>
</dbReference>
<keyword evidence="5" id="KW-0963">Cytoplasm</keyword>
<comment type="caution">
    <text evidence="7">The sequence shown here is derived from an EMBL/GenBank/DDBJ whole genome shotgun (WGS) entry which is preliminary data.</text>
</comment>
<evidence type="ECO:0000256" key="5">
    <source>
        <dbReference type="HAMAP-Rule" id="MF_00376"/>
    </source>
</evidence>
<reference evidence="7" key="1">
    <citation type="journal article" date="2023" name="Int. J. Syst. Evol. Microbiol.">
        <title>Collibacillus ludicampi gen. nov., sp. nov., a new soil bacterium of the family Alicyclobacillaceae.</title>
        <authorList>
            <person name="Jojima T."/>
            <person name="Ioku Y."/>
            <person name="Fukuta Y."/>
            <person name="Shirasaka N."/>
            <person name="Matsumura Y."/>
            <person name="Mori M."/>
        </authorList>
    </citation>
    <scope>NUCLEOTIDE SEQUENCE</scope>
    <source>
        <strain evidence="7">TP075</strain>
    </source>
</reference>
<comment type="function">
    <text evidence="5">Catalyzes the phosphorylation of the 3'-hydroxyl group of dephosphocoenzyme A to form coenzyme A.</text>
</comment>
<keyword evidence="5 7" id="KW-0418">Kinase</keyword>
<comment type="catalytic activity">
    <reaction evidence="5">
        <text>3'-dephospho-CoA + ATP = ADP + CoA + H(+)</text>
        <dbReference type="Rhea" id="RHEA:18245"/>
        <dbReference type="ChEBI" id="CHEBI:15378"/>
        <dbReference type="ChEBI" id="CHEBI:30616"/>
        <dbReference type="ChEBI" id="CHEBI:57287"/>
        <dbReference type="ChEBI" id="CHEBI:57328"/>
        <dbReference type="ChEBI" id="CHEBI:456216"/>
        <dbReference type="EC" id="2.7.1.24"/>
    </reaction>
</comment>
<evidence type="ECO:0000256" key="3">
    <source>
        <dbReference type="ARBA" id="ARBA00022840"/>
    </source>
</evidence>
<evidence type="ECO:0000313" key="7">
    <source>
        <dbReference type="EMBL" id="GIM47127.1"/>
    </source>
</evidence>
<accession>A0AAV4LI48</accession>
<evidence type="ECO:0000256" key="6">
    <source>
        <dbReference type="NCBIfam" id="TIGR00152"/>
    </source>
</evidence>
<keyword evidence="2 5" id="KW-0547">Nucleotide-binding</keyword>
<dbReference type="InterPro" id="IPR001977">
    <property type="entry name" value="Depp_CoAkinase"/>
</dbReference>
<evidence type="ECO:0000256" key="1">
    <source>
        <dbReference type="ARBA" id="ARBA00009018"/>
    </source>
</evidence>
<keyword evidence="4 5" id="KW-0173">Coenzyme A biosynthesis</keyword>
<dbReference type="CDD" id="cd02022">
    <property type="entry name" value="DPCK"/>
    <property type="match status" value="1"/>
</dbReference>
<evidence type="ECO:0000256" key="2">
    <source>
        <dbReference type="ARBA" id="ARBA00022741"/>
    </source>
</evidence>
<sequence length="200" mass="23063">MVIGLTGGIASGKSTVSNMLRDLGGFIVDADLIARKVVEPDQLAWREIVEHFGEQILLEDRSINRTLLGSIVFQNAREREVLNRIVHPRVREEMIRQTEEIRERKPRGIVIWDVPLLIEGGLYQWVEKIIVVYVDPATQLRRLMKRDSLSETEAKRRIAAQMPLAEKVKFADFLIHNEGTLEDTRKQVNRIWNEIKASLD</sequence>
<keyword evidence="8" id="KW-1185">Reference proteome</keyword>
<gene>
    <name evidence="5 7" type="primary">coaE</name>
    <name evidence="7" type="ORF">DNHGIG_26760</name>
</gene>
<feature type="binding site" evidence="5">
    <location>
        <begin position="10"/>
        <end position="15"/>
    </location>
    <ligand>
        <name>ATP</name>
        <dbReference type="ChEBI" id="CHEBI:30616"/>
    </ligand>
</feature>
<dbReference type="Proteomes" id="UP001057291">
    <property type="component" value="Unassembled WGS sequence"/>
</dbReference>
<protein>
    <recommendedName>
        <fullName evidence="5 6">Dephospho-CoA kinase</fullName>
        <ecNumber evidence="5 6">2.7.1.24</ecNumber>
    </recommendedName>
    <alternativeName>
        <fullName evidence="5">Dephosphocoenzyme A kinase</fullName>
    </alternativeName>
</protein>
<name>A0AAV4LI48_9BACL</name>
<keyword evidence="5" id="KW-0808">Transferase</keyword>
<comment type="subcellular location">
    <subcellularLocation>
        <location evidence="5">Cytoplasm</location>
    </subcellularLocation>
</comment>
<dbReference type="Gene3D" id="3.40.50.300">
    <property type="entry name" value="P-loop containing nucleotide triphosphate hydrolases"/>
    <property type="match status" value="1"/>
</dbReference>
<dbReference type="PANTHER" id="PTHR10695:SF46">
    <property type="entry name" value="BIFUNCTIONAL COENZYME A SYNTHASE-RELATED"/>
    <property type="match status" value="1"/>
</dbReference>
<dbReference type="GO" id="GO:0015937">
    <property type="term" value="P:coenzyme A biosynthetic process"/>
    <property type="evidence" value="ECO:0007669"/>
    <property type="project" value="UniProtKB-UniRule"/>
</dbReference>
<dbReference type="EC" id="2.7.1.24" evidence="5 6"/>
<dbReference type="SUPFAM" id="SSF52540">
    <property type="entry name" value="P-loop containing nucleoside triphosphate hydrolases"/>
    <property type="match status" value="1"/>
</dbReference>
<dbReference type="EMBL" id="BOQE01000001">
    <property type="protein sequence ID" value="GIM47127.1"/>
    <property type="molecule type" value="Genomic_DNA"/>
</dbReference>
<comment type="similarity">
    <text evidence="1 5">Belongs to the CoaE family.</text>
</comment>
<evidence type="ECO:0000256" key="4">
    <source>
        <dbReference type="ARBA" id="ARBA00022993"/>
    </source>
</evidence>
<organism evidence="7 8">
    <name type="scientific">Collibacillus ludicampi</name>
    <dbReference type="NCBI Taxonomy" id="2771369"/>
    <lineage>
        <taxon>Bacteria</taxon>
        <taxon>Bacillati</taxon>
        <taxon>Bacillota</taxon>
        <taxon>Bacilli</taxon>
        <taxon>Bacillales</taxon>
        <taxon>Alicyclobacillaceae</taxon>
        <taxon>Collibacillus</taxon>
    </lineage>
</organism>
<comment type="pathway">
    <text evidence="5">Cofactor biosynthesis; coenzyme A biosynthesis; CoA from (R)-pantothenate: step 5/5.</text>
</comment>
<dbReference type="Pfam" id="PF01121">
    <property type="entry name" value="CoaE"/>
    <property type="match status" value="1"/>
</dbReference>
<evidence type="ECO:0000313" key="8">
    <source>
        <dbReference type="Proteomes" id="UP001057291"/>
    </source>
</evidence>
<dbReference type="RefSeq" id="WP_282200148.1">
    <property type="nucleotide sequence ID" value="NZ_BOQE01000001.1"/>
</dbReference>
<dbReference type="HAMAP" id="MF_00376">
    <property type="entry name" value="Dephospho_CoA_kinase"/>
    <property type="match status" value="1"/>
</dbReference>
<dbReference type="GO" id="GO:0004140">
    <property type="term" value="F:dephospho-CoA kinase activity"/>
    <property type="evidence" value="ECO:0007669"/>
    <property type="project" value="UniProtKB-UniRule"/>
</dbReference>
<proteinExistence type="inferred from homology"/>
<dbReference type="GO" id="GO:0005524">
    <property type="term" value="F:ATP binding"/>
    <property type="evidence" value="ECO:0007669"/>
    <property type="project" value="UniProtKB-UniRule"/>
</dbReference>
<dbReference type="InterPro" id="IPR027417">
    <property type="entry name" value="P-loop_NTPase"/>
</dbReference>
<dbReference type="PROSITE" id="PS51219">
    <property type="entry name" value="DPCK"/>
    <property type="match status" value="1"/>
</dbReference>
<dbReference type="PANTHER" id="PTHR10695">
    <property type="entry name" value="DEPHOSPHO-COA KINASE-RELATED"/>
    <property type="match status" value="1"/>
</dbReference>
<dbReference type="FunFam" id="3.40.50.300:FF:000485">
    <property type="entry name" value="Dephospho-CoA kinase CAB5"/>
    <property type="match status" value="1"/>
</dbReference>